<name>A0A2P7S498_9HYPH</name>
<dbReference type="InterPro" id="IPR012795">
    <property type="entry name" value="tRNA_Ile_lys_synt_N"/>
</dbReference>
<reference evidence="8 9" key="1">
    <citation type="submission" date="2018-03" db="EMBL/GenBank/DDBJ databases">
        <title>The draft genome of Mesorhizobium sp. 6GN-30.</title>
        <authorList>
            <person name="Liu L."/>
            <person name="Li L."/>
            <person name="Wang T."/>
            <person name="Zhang X."/>
            <person name="Liang L."/>
        </authorList>
    </citation>
    <scope>NUCLEOTIDE SEQUENCE [LARGE SCALE GENOMIC DNA]</scope>
    <source>
        <strain evidence="8 9">6GN30</strain>
    </source>
</reference>
<dbReference type="PANTHER" id="PTHR43033">
    <property type="entry name" value="TRNA(ILE)-LYSIDINE SYNTHASE-RELATED"/>
    <property type="match status" value="1"/>
</dbReference>
<comment type="catalytic activity">
    <reaction evidence="5 6">
        <text>cytidine(34) in tRNA(Ile2) + L-lysine + ATP = lysidine(34) in tRNA(Ile2) + AMP + diphosphate + H(+)</text>
        <dbReference type="Rhea" id="RHEA:43744"/>
        <dbReference type="Rhea" id="RHEA-COMP:10625"/>
        <dbReference type="Rhea" id="RHEA-COMP:10670"/>
        <dbReference type="ChEBI" id="CHEBI:15378"/>
        <dbReference type="ChEBI" id="CHEBI:30616"/>
        <dbReference type="ChEBI" id="CHEBI:32551"/>
        <dbReference type="ChEBI" id="CHEBI:33019"/>
        <dbReference type="ChEBI" id="CHEBI:82748"/>
        <dbReference type="ChEBI" id="CHEBI:83665"/>
        <dbReference type="ChEBI" id="CHEBI:456215"/>
        <dbReference type="EC" id="6.3.4.19"/>
    </reaction>
</comment>
<keyword evidence="2 6" id="KW-0819">tRNA processing</keyword>
<dbReference type="OrthoDB" id="9807403at2"/>
<evidence type="ECO:0000256" key="1">
    <source>
        <dbReference type="ARBA" id="ARBA00022598"/>
    </source>
</evidence>
<dbReference type="AlphaFoldDB" id="A0A2P7S498"/>
<feature type="binding site" evidence="6">
    <location>
        <begin position="12"/>
        <end position="17"/>
    </location>
    <ligand>
        <name>ATP</name>
        <dbReference type="ChEBI" id="CHEBI:30616"/>
    </ligand>
</feature>
<gene>
    <name evidence="6 8" type="primary">tilS</name>
    <name evidence="8" type="ORF">C7I84_18690</name>
</gene>
<protein>
    <recommendedName>
        <fullName evidence="6">tRNA(Ile)-lysidine synthase</fullName>
        <ecNumber evidence="6">6.3.4.19</ecNumber>
    </recommendedName>
    <alternativeName>
        <fullName evidence="6">tRNA(Ile)-2-lysyl-cytidine synthase</fullName>
    </alternativeName>
    <alternativeName>
        <fullName evidence="6">tRNA(Ile)-lysidine synthetase</fullName>
    </alternativeName>
</protein>
<comment type="domain">
    <text evidence="6">The N-terminal region contains the highly conserved SGGXDS motif, predicted to be a P-loop motif involved in ATP binding.</text>
</comment>
<dbReference type="PANTHER" id="PTHR43033:SF5">
    <property type="entry name" value="TRNA(ILE)-LYSIDINE SYNTHETASE"/>
    <property type="match status" value="1"/>
</dbReference>
<dbReference type="SUPFAM" id="SSF52402">
    <property type="entry name" value="Adenine nucleotide alpha hydrolases-like"/>
    <property type="match status" value="1"/>
</dbReference>
<evidence type="ECO:0000256" key="2">
    <source>
        <dbReference type="ARBA" id="ARBA00022694"/>
    </source>
</evidence>
<keyword evidence="1 6" id="KW-0436">Ligase</keyword>
<dbReference type="Proteomes" id="UP000241229">
    <property type="component" value="Unassembled WGS sequence"/>
</dbReference>
<dbReference type="GO" id="GO:0006400">
    <property type="term" value="P:tRNA modification"/>
    <property type="evidence" value="ECO:0007669"/>
    <property type="project" value="UniProtKB-UniRule"/>
</dbReference>
<evidence type="ECO:0000256" key="6">
    <source>
        <dbReference type="HAMAP-Rule" id="MF_01161"/>
    </source>
</evidence>
<evidence type="ECO:0000256" key="5">
    <source>
        <dbReference type="ARBA" id="ARBA00048539"/>
    </source>
</evidence>
<keyword evidence="6" id="KW-0963">Cytoplasm</keyword>
<evidence type="ECO:0000313" key="9">
    <source>
        <dbReference type="Proteomes" id="UP000241229"/>
    </source>
</evidence>
<dbReference type="GO" id="GO:0032267">
    <property type="term" value="F:tRNA(Ile)-lysidine synthase activity"/>
    <property type="evidence" value="ECO:0007669"/>
    <property type="project" value="UniProtKB-EC"/>
</dbReference>
<evidence type="ECO:0000256" key="4">
    <source>
        <dbReference type="ARBA" id="ARBA00022840"/>
    </source>
</evidence>
<evidence type="ECO:0000313" key="8">
    <source>
        <dbReference type="EMBL" id="PSJ57300.1"/>
    </source>
</evidence>
<dbReference type="Gene3D" id="3.40.50.620">
    <property type="entry name" value="HUPs"/>
    <property type="match status" value="1"/>
</dbReference>
<evidence type="ECO:0000259" key="7">
    <source>
        <dbReference type="Pfam" id="PF01171"/>
    </source>
</evidence>
<dbReference type="GO" id="GO:0005524">
    <property type="term" value="F:ATP binding"/>
    <property type="evidence" value="ECO:0007669"/>
    <property type="project" value="UniProtKB-UniRule"/>
</dbReference>
<dbReference type="HAMAP" id="MF_01161">
    <property type="entry name" value="tRNA_Ile_lys_synt"/>
    <property type="match status" value="1"/>
</dbReference>
<organism evidence="8 9">
    <name type="scientific">Kumtagia ephedrae</name>
    <dbReference type="NCBI Taxonomy" id="2116701"/>
    <lineage>
        <taxon>Bacteria</taxon>
        <taxon>Pseudomonadati</taxon>
        <taxon>Pseudomonadota</taxon>
        <taxon>Alphaproteobacteria</taxon>
        <taxon>Hyphomicrobiales</taxon>
        <taxon>Phyllobacteriaceae</taxon>
        <taxon>Kumtagia</taxon>
    </lineage>
</organism>
<sequence length="446" mass="46852">MQSRPAVIAAVSGGSDSTALLLLLKLFLDHAAPSTRLHAVTVDHGLRPEAAAEAQAVARFSAERGIDHRIMTWSGPKPGTGLAAAAREARYDLLARAARDAGTDVILTAHTADDQAETVLMRRRRGEGPGLAGMAPETLFDGSVWILRPLLGIRRETLRTFLRDEAVGWVDDPSNTDRRSERVRARLELAGPPQVSGAAAIDGLLTLARQGATRRRHLGRDAADLIRRHVRKAGPGLMRIDAALFRPAIDDAAVHTLRALLAVVGGTPHLPDEGRVRALCLRLAAPPCRATLSRALVAARRDGVWLCREERGLPEPQPARDGLIWDGRFRISATAGAAAAVIAPASAGGRQVENDDGVPASLARTAKAGLPIISSGGSPEIGHVEQRGVSGSTQAAPAGWTATCVLAPWARFLPCFDLDLAQALADAVGAPPVPVAPSAGHNVTPA</sequence>
<comment type="subcellular location">
    <subcellularLocation>
        <location evidence="6">Cytoplasm</location>
    </subcellularLocation>
</comment>
<dbReference type="InterPro" id="IPR011063">
    <property type="entry name" value="TilS/TtcA_N"/>
</dbReference>
<proteinExistence type="inferred from homology"/>
<dbReference type="GO" id="GO:0005737">
    <property type="term" value="C:cytoplasm"/>
    <property type="evidence" value="ECO:0007669"/>
    <property type="project" value="UniProtKB-SubCell"/>
</dbReference>
<keyword evidence="3 6" id="KW-0547">Nucleotide-binding</keyword>
<dbReference type="Pfam" id="PF01171">
    <property type="entry name" value="ATP_bind_3"/>
    <property type="match status" value="1"/>
</dbReference>
<accession>A0A2P7S498</accession>
<dbReference type="InterPro" id="IPR014729">
    <property type="entry name" value="Rossmann-like_a/b/a_fold"/>
</dbReference>
<dbReference type="EMBL" id="PXYK01000018">
    <property type="protein sequence ID" value="PSJ57300.1"/>
    <property type="molecule type" value="Genomic_DNA"/>
</dbReference>
<dbReference type="NCBIfam" id="TIGR02432">
    <property type="entry name" value="lysidine_TilS_N"/>
    <property type="match status" value="1"/>
</dbReference>
<dbReference type="InterPro" id="IPR012094">
    <property type="entry name" value="tRNA_Ile_lys_synt"/>
</dbReference>
<feature type="domain" description="tRNA(Ile)-lysidine/2-thiocytidine synthase N-terminal" evidence="7">
    <location>
        <begin position="7"/>
        <end position="186"/>
    </location>
</feature>
<evidence type="ECO:0000256" key="3">
    <source>
        <dbReference type="ARBA" id="ARBA00022741"/>
    </source>
</evidence>
<dbReference type="CDD" id="cd01992">
    <property type="entry name" value="TilS_N"/>
    <property type="match status" value="1"/>
</dbReference>
<keyword evidence="9" id="KW-1185">Reference proteome</keyword>
<comment type="function">
    <text evidence="6">Ligates lysine onto the cytidine present at position 34 of the AUA codon-specific tRNA(Ile) that contains the anticodon CAU, in an ATP-dependent manner. Cytidine is converted to lysidine, thus changing the amino acid specificity of the tRNA from methionine to isoleucine.</text>
</comment>
<comment type="similarity">
    <text evidence="6">Belongs to the tRNA(Ile)-lysidine synthase family.</text>
</comment>
<keyword evidence="4 6" id="KW-0067">ATP-binding</keyword>
<comment type="caution">
    <text evidence="8">The sequence shown here is derived from an EMBL/GenBank/DDBJ whole genome shotgun (WGS) entry which is preliminary data.</text>
</comment>
<dbReference type="EC" id="6.3.4.19" evidence="6"/>